<feature type="transmembrane region" description="Helical" evidence="4">
    <location>
        <begin position="104"/>
        <end position="121"/>
    </location>
</feature>
<dbReference type="GO" id="GO:0022857">
    <property type="term" value="F:transmembrane transporter activity"/>
    <property type="evidence" value="ECO:0007669"/>
    <property type="project" value="InterPro"/>
</dbReference>
<dbReference type="Proteomes" id="UP000037660">
    <property type="component" value="Unassembled WGS sequence"/>
</dbReference>
<sequence length="410" mass="41343">MTSTVPRHVGLCLALVQFFFALSWTVYVLYLPQLAAQAGLPKAAVPWLLVLDQAVFLVADYACGIASDRIADATRRFGPAVLAATAVSGAAFVLMPIVSPAGSPALLVAATLVWAVGSAALRAPPMNLIGRYAARPSQPRLLALSMLGLGLAAALAPYLGLALRERDPRLPFALAGLAVVLATAGIVWAERVLLRVREATGTAPAAAPAGLPPAPRPPWPAALAAAVLAALAFQLHVFLNSTPMYLRFASPEALASLAPVFWVGFNLGLWPASLATKRHGGFAVTGASALLAAGAALAAALAGSLPALVAAQALAGLAWSGLLMSAFAAALDYGHTGREGRSSGALSSVLALAALLRLGAVLGGVSAAAGPGAAGPLAGLLAWAPAVLWLAAGLLLLGLWRTAPLRAQPA</sequence>
<evidence type="ECO:0000313" key="5">
    <source>
        <dbReference type="EMBL" id="GAP37518.1"/>
    </source>
</evidence>
<keyword evidence="6" id="KW-1185">Reference proteome</keyword>
<dbReference type="STRING" id="1547922.ISF6_3373"/>
<reference evidence="6" key="1">
    <citation type="submission" date="2015-07" db="EMBL/GenBank/DDBJ databases">
        <title>Discovery of a poly(ethylene terephthalate assimilation.</title>
        <authorList>
            <person name="Yoshida S."/>
            <person name="Hiraga K."/>
            <person name="Takehana T."/>
            <person name="Taniguchi I."/>
            <person name="Yamaji H."/>
            <person name="Maeda Y."/>
            <person name="Toyohara K."/>
            <person name="Miyamoto K."/>
            <person name="Kimura Y."/>
            <person name="Oda K."/>
        </authorList>
    </citation>
    <scope>NUCLEOTIDE SEQUENCE [LARGE SCALE GENOMIC DNA]</scope>
    <source>
        <strain evidence="6">NBRC 110686 / TISTR 2288 / 201-F6</strain>
    </source>
</reference>
<feature type="transmembrane region" description="Helical" evidence="4">
    <location>
        <begin position="345"/>
        <end position="368"/>
    </location>
</feature>
<feature type="transmembrane region" description="Helical" evidence="4">
    <location>
        <begin position="253"/>
        <end position="270"/>
    </location>
</feature>
<keyword evidence="1 4" id="KW-0812">Transmembrane</keyword>
<feature type="transmembrane region" description="Helical" evidence="4">
    <location>
        <begin position="221"/>
        <end position="241"/>
    </location>
</feature>
<proteinExistence type="predicted"/>
<dbReference type="AlphaFoldDB" id="A0A0K8P4D0"/>
<accession>A0A0K8P4D0</accession>
<evidence type="ECO:0000256" key="3">
    <source>
        <dbReference type="ARBA" id="ARBA00023136"/>
    </source>
</evidence>
<dbReference type="InterPro" id="IPR036259">
    <property type="entry name" value="MFS_trans_sf"/>
</dbReference>
<evidence type="ECO:0000313" key="6">
    <source>
        <dbReference type="Proteomes" id="UP000037660"/>
    </source>
</evidence>
<feature type="transmembrane region" description="Helical" evidence="4">
    <location>
        <begin position="12"/>
        <end position="32"/>
    </location>
</feature>
<dbReference type="RefSeq" id="WP_054021451.1">
    <property type="nucleotide sequence ID" value="NZ_BBYR01000048.1"/>
</dbReference>
<feature type="transmembrane region" description="Helical" evidence="4">
    <location>
        <begin position="44"/>
        <end position="65"/>
    </location>
</feature>
<feature type="transmembrane region" description="Helical" evidence="4">
    <location>
        <begin position="172"/>
        <end position="189"/>
    </location>
</feature>
<dbReference type="EMBL" id="BBYR01000048">
    <property type="protein sequence ID" value="GAP37518.1"/>
    <property type="molecule type" value="Genomic_DNA"/>
</dbReference>
<evidence type="ECO:0000256" key="2">
    <source>
        <dbReference type="ARBA" id="ARBA00022989"/>
    </source>
</evidence>
<comment type="caution">
    <text evidence="5">The sequence shown here is derived from an EMBL/GenBank/DDBJ whole genome shotgun (WGS) entry which is preliminary data.</text>
</comment>
<keyword evidence="3 4" id="KW-0472">Membrane</keyword>
<feature type="transmembrane region" description="Helical" evidence="4">
    <location>
        <begin position="309"/>
        <end position="333"/>
    </location>
</feature>
<dbReference type="SUPFAM" id="SSF103473">
    <property type="entry name" value="MFS general substrate transporter"/>
    <property type="match status" value="1"/>
</dbReference>
<evidence type="ECO:0000256" key="1">
    <source>
        <dbReference type="ARBA" id="ARBA00022692"/>
    </source>
</evidence>
<keyword evidence="2 4" id="KW-1133">Transmembrane helix</keyword>
<evidence type="ECO:0000256" key="4">
    <source>
        <dbReference type="SAM" id="Phobius"/>
    </source>
</evidence>
<feature type="transmembrane region" description="Helical" evidence="4">
    <location>
        <begin position="380"/>
        <end position="400"/>
    </location>
</feature>
<organism evidence="5 6">
    <name type="scientific">Piscinibacter sakaiensis</name>
    <name type="common">Ideonella sakaiensis</name>
    <dbReference type="NCBI Taxonomy" id="1547922"/>
    <lineage>
        <taxon>Bacteria</taxon>
        <taxon>Pseudomonadati</taxon>
        <taxon>Pseudomonadota</taxon>
        <taxon>Betaproteobacteria</taxon>
        <taxon>Burkholderiales</taxon>
        <taxon>Sphaerotilaceae</taxon>
        <taxon>Piscinibacter</taxon>
    </lineage>
</organism>
<feature type="transmembrane region" description="Helical" evidence="4">
    <location>
        <begin position="77"/>
        <end position="98"/>
    </location>
</feature>
<reference evidence="5 6" key="2">
    <citation type="journal article" date="2016" name="Science">
        <title>A bacterium that degrades and assimilates poly(ethylene terephthalate).</title>
        <authorList>
            <person name="Yoshida S."/>
            <person name="Hiraga K."/>
            <person name="Takehana T."/>
            <person name="Taniguchi I."/>
            <person name="Yamaji H."/>
            <person name="Maeda Y."/>
            <person name="Toyohara K."/>
            <person name="Miyamoto K."/>
            <person name="Kimura Y."/>
            <person name="Oda K."/>
        </authorList>
    </citation>
    <scope>NUCLEOTIDE SEQUENCE [LARGE SCALE GENOMIC DNA]</scope>
    <source>
        <strain evidence="6">NBRC 110686 / TISTR 2288 / 201-F6</strain>
    </source>
</reference>
<name>A0A0K8P4D0_PISS1</name>
<protein>
    <recommendedName>
        <fullName evidence="7">MFS transporter</fullName>
    </recommendedName>
</protein>
<dbReference type="Gene3D" id="1.20.1250.20">
    <property type="entry name" value="MFS general substrate transporter like domains"/>
    <property type="match status" value="1"/>
</dbReference>
<gene>
    <name evidence="5" type="ORF">ISF6_3373</name>
</gene>
<evidence type="ECO:0008006" key="7">
    <source>
        <dbReference type="Google" id="ProtNLM"/>
    </source>
</evidence>
<dbReference type="InterPro" id="IPR011701">
    <property type="entry name" value="MFS"/>
</dbReference>
<feature type="transmembrane region" description="Helical" evidence="4">
    <location>
        <begin position="141"/>
        <end position="160"/>
    </location>
</feature>
<feature type="transmembrane region" description="Helical" evidence="4">
    <location>
        <begin position="282"/>
        <end position="303"/>
    </location>
</feature>
<dbReference type="Pfam" id="PF07690">
    <property type="entry name" value="MFS_1"/>
    <property type="match status" value="1"/>
</dbReference>